<feature type="region of interest" description="Disordered" evidence="1">
    <location>
        <begin position="1"/>
        <end position="227"/>
    </location>
</feature>
<dbReference type="Proteomes" id="UP000799767">
    <property type="component" value="Unassembled WGS sequence"/>
</dbReference>
<name>A0A6A6PWA9_9PEZI</name>
<feature type="compositionally biased region" description="Polar residues" evidence="1">
    <location>
        <begin position="98"/>
        <end position="117"/>
    </location>
</feature>
<dbReference type="GeneID" id="54470306"/>
<evidence type="ECO:0000256" key="1">
    <source>
        <dbReference type="SAM" id="MobiDB-lite"/>
    </source>
</evidence>
<evidence type="ECO:0000313" key="2">
    <source>
        <dbReference type="EMBL" id="KAF2484056.1"/>
    </source>
</evidence>
<protein>
    <submittedName>
        <fullName evidence="2">Uncharacterized protein</fullName>
    </submittedName>
</protein>
<evidence type="ECO:0000313" key="3">
    <source>
        <dbReference type="Proteomes" id="UP000799767"/>
    </source>
</evidence>
<accession>A0A6A6PWA9</accession>
<dbReference type="EMBL" id="MU001634">
    <property type="protein sequence ID" value="KAF2484056.1"/>
    <property type="molecule type" value="Genomic_DNA"/>
</dbReference>
<feature type="compositionally biased region" description="Polar residues" evidence="1">
    <location>
        <begin position="23"/>
        <end position="40"/>
    </location>
</feature>
<dbReference type="AlphaFoldDB" id="A0A6A6PWA9"/>
<reference evidence="2" key="1">
    <citation type="journal article" date="2020" name="Stud. Mycol.">
        <title>101 Dothideomycetes genomes: a test case for predicting lifestyles and emergence of pathogens.</title>
        <authorList>
            <person name="Haridas S."/>
            <person name="Albert R."/>
            <person name="Binder M."/>
            <person name="Bloem J."/>
            <person name="Labutti K."/>
            <person name="Salamov A."/>
            <person name="Andreopoulos B."/>
            <person name="Baker S."/>
            <person name="Barry K."/>
            <person name="Bills G."/>
            <person name="Bluhm B."/>
            <person name="Cannon C."/>
            <person name="Castanera R."/>
            <person name="Culley D."/>
            <person name="Daum C."/>
            <person name="Ezra D."/>
            <person name="Gonzalez J."/>
            <person name="Henrissat B."/>
            <person name="Kuo A."/>
            <person name="Liang C."/>
            <person name="Lipzen A."/>
            <person name="Lutzoni F."/>
            <person name="Magnuson J."/>
            <person name="Mondo S."/>
            <person name="Nolan M."/>
            <person name="Ohm R."/>
            <person name="Pangilinan J."/>
            <person name="Park H.-J."/>
            <person name="Ramirez L."/>
            <person name="Alfaro M."/>
            <person name="Sun H."/>
            <person name="Tritt A."/>
            <person name="Yoshinaga Y."/>
            <person name="Zwiers L.-H."/>
            <person name="Turgeon B."/>
            <person name="Goodwin S."/>
            <person name="Spatafora J."/>
            <person name="Crous P."/>
            <person name="Grigoriev I."/>
        </authorList>
    </citation>
    <scope>NUCLEOTIDE SEQUENCE</scope>
    <source>
        <strain evidence="2">CBS 113389</strain>
    </source>
</reference>
<dbReference type="RefSeq" id="XP_033590626.1">
    <property type="nucleotide sequence ID" value="XM_033729304.1"/>
</dbReference>
<dbReference type="OrthoDB" id="5403157at2759"/>
<keyword evidence="3" id="KW-1185">Reference proteome</keyword>
<gene>
    <name evidence="2" type="ORF">BDY17DRAFT_120491</name>
</gene>
<proteinExistence type="predicted"/>
<sequence length="227" mass="24512">MSGTKHIPVAASARALSPVRPPLSSNNNSASKTKMPSPRSSPAIRPQSPLSPRFDTASRFEPLRPPSPRSMSTRPGNTQRRVNSHGLKLPSLPRFHPSNYSSPQSSAQTTPDAGPTSPQIPAPPRLHQRVVSDAQKHLLAYQRETVSAAARSSAPTHLDDPESPRLMPLGSPGPVTPLELESEGDDYLMSGGGPTRDQAVESQELVERLLHQQGPRQWNAPPRHAGR</sequence>
<organism evidence="2 3">
    <name type="scientific">Neohortaea acidophila</name>
    <dbReference type="NCBI Taxonomy" id="245834"/>
    <lineage>
        <taxon>Eukaryota</taxon>
        <taxon>Fungi</taxon>
        <taxon>Dikarya</taxon>
        <taxon>Ascomycota</taxon>
        <taxon>Pezizomycotina</taxon>
        <taxon>Dothideomycetes</taxon>
        <taxon>Dothideomycetidae</taxon>
        <taxon>Mycosphaerellales</taxon>
        <taxon>Teratosphaeriaceae</taxon>
        <taxon>Neohortaea</taxon>
    </lineage>
</organism>